<keyword evidence="16" id="KW-0472">Membrane</keyword>
<name>A0A023X0W0_RUBRA</name>
<dbReference type="GO" id="GO:0009325">
    <property type="term" value="C:nitrate reductase complex"/>
    <property type="evidence" value="ECO:0007669"/>
    <property type="project" value="InterPro"/>
</dbReference>
<dbReference type="NCBIfam" id="TIGR01580">
    <property type="entry name" value="narG"/>
    <property type="match status" value="1"/>
</dbReference>
<evidence type="ECO:0000256" key="15">
    <source>
        <dbReference type="ARBA" id="ARBA00023063"/>
    </source>
</evidence>
<evidence type="ECO:0000256" key="3">
    <source>
        <dbReference type="ARBA" id="ARBA00004202"/>
    </source>
</evidence>
<dbReference type="InterPro" id="IPR009010">
    <property type="entry name" value="Asp_de-COase-like_dom_sf"/>
</dbReference>
<dbReference type="InterPro" id="IPR006963">
    <property type="entry name" value="Mopterin_OxRdtase_4Fe-4S_dom"/>
</dbReference>
<evidence type="ECO:0000256" key="13">
    <source>
        <dbReference type="ARBA" id="ARBA00023004"/>
    </source>
</evidence>
<dbReference type="AlphaFoldDB" id="A0A023X0W0"/>
<reference evidence="21" key="2">
    <citation type="submission" date="2023-11" db="EMBL/GenBank/DDBJ databases">
        <title>MicrobeMod: A computational toolkit for identifying prokaryotic methylation and restriction-modification with nanopore sequencing.</title>
        <authorList>
            <person name="Crits-Christoph A."/>
            <person name="Kang S.C."/>
            <person name="Lee H."/>
            <person name="Ostrov N."/>
        </authorList>
    </citation>
    <scope>NUCLEOTIDE SEQUENCE</scope>
    <source>
        <strain evidence="21">ATCC 51242</strain>
    </source>
</reference>
<dbReference type="Pfam" id="PF14710">
    <property type="entry name" value="Nitr_red_alph_N"/>
    <property type="match status" value="1"/>
</dbReference>
<evidence type="ECO:0000256" key="1">
    <source>
        <dbReference type="ARBA" id="ARBA00001942"/>
    </source>
</evidence>
<sequence length="1225" mass="137628">MSVPTNPLIRGLQYIKRGDENAEGWSETGARRRDWERVYHQRWQHDRIVRSTHGVNCTGSCSWKIYVKNGIITWETQQTDYPSNGPDAPEYEPRGCPRGASFSWYTYSPIRIKYPYVRGVLLEMYREAKERTGDAVEAWAQVVEDPEKARTYKQARGKGGLVRASWPEVAEMVAAAHVHTAKKYGPDRIIGFSPIPAMSMASYAGGSRFMSLIGGTIPSFYDWYADLPPSSPQIWGDQTDVPESADWWNASYLMMWGSNIPITRAPDAHFMTEARYKGQKTVVVSPDYSDHTRFADHWLPVQPGTDGALAMAMGHVILREFFVERHVPYFGSYVRKYTDLPMLVTLRRRDGADGGAYATDRFLHASDLGGEAGENAEWKTVFVDAATGEPVVPNGSMGFKYGAEGEGLWNLELGETDPLLTLLGRHDELVEVDLPRFDTGDADEGGTVMRRGVPAKKVGGHLVTTVYDLLLAQYGVGREGLPGEWPEGYDDPEPYTPAWQEEITGVDAGRCARIAREFARNAERSGGRSMIVMGAGTNHWYHSDQIYRAMLALVLLCGCQGVNGGGWAHYVGQEKVRPITGWSTVAFAFDWARPTRHMAGTSLWYLASSQWRYDTFKADEFASPLGKGRLSGKHLADCLALSARLGWQPSFPSFNRNPLDLTDEAEREGLSPQEYVVRELKEGRLRFAAEDPDAPENFPRVLTLWRSNLLGSSSKGHEFFLKHLLGVPDAAVRADESPEAMRPEEVEWREAPEGKLDLLTTIDFRKNGSSLFSDVVLPTATWYEKHDISSTDMHPFVHPFNPAITPPWEAKSDWDIFNYIAESFSGLARKHLGVRRDLVAAPLMHDTPDDLAQPSGRVLDWKKGECEPVPGKTMPKLIVIERDYGAVAEKMKALGPAVEEVGIQAKGNVWKPHEEVEYLRGRNGVVRGGVGDGRPQLRSAEQVCETILALSGTTNGRLSVEGFKEMERRTGVKLSDLSEERGEELITFADITTQPRKVIVSPEWSGTESRTRRYSPFTINVDRSVPWRTLTGRQQFYVDHEWMLEYGEGLPAYRPPMRMAKHTGDIRSGEEGRAEVVLKYLTPHSKWSIHSEFQDNLRMLTLFRGGPTMWMSDRDAEKIGVKDNDWIEAFNRNGVVAARAVVSHRIPEGTTIMYHSQDRHLNVPKTELTGKRGGTENSLTKIFVKPTHMIGGYAQLSYFFNYYGPTGSQRDELTVIRKRESEVVY</sequence>
<dbReference type="GO" id="GO:0043546">
    <property type="term" value="F:molybdopterin cofactor binding"/>
    <property type="evidence" value="ECO:0007669"/>
    <property type="project" value="InterPro"/>
</dbReference>
<keyword evidence="9" id="KW-0500">Molybdenum</keyword>
<dbReference type="InterPro" id="IPR006468">
    <property type="entry name" value="NarG"/>
</dbReference>
<evidence type="ECO:0000256" key="7">
    <source>
        <dbReference type="ARBA" id="ARBA00022475"/>
    </source>
</evidence>
<keyword evidence="15" id="KW-0534">Nitrate assimilation</keyword>
<dbReference type="Pfam" id="PF00384">
    <property type="entry name" value="Molybdopterin"/>
    <property type="match status" value="1"/>
</dbReference>
<dbReference type="InterPro" id="IPR044906">
    <property type="entry name" value="Nitr_red_alph_N_sf"/>
</dbReference>
<dbReference type="EMBL" id="JAWXXX010000001">
    <property type="protein sequence ID" value="MDX5893270.1"/>
    <property type="molecule type" value="Genomic_DNA"/>
</dbReference>
<keyword evidence="10" id="KW-0479">Metal-binding</keyword>
<dbReference type="PANTHER" id="PTHR43105">
    <property type="entry name" value="RESPIRATORY NITRATE REDUCTASE"/>
    <property type="match status" value="1"/>
</dbReference>
<dbReference type="PROSITE" id="PS51669">
    <property type="entry name" value="4FE4S_MOW_BIS_MGD"/>
    <property type="match status" value="1"/>
</dbReference>
<dbReference type="FunFam" id="3.40.50.12440:FF:000001">
    <property type="entry name" value="Nitrate reductase subunit alpha"/>
    <property type="match status" value="1"/>
</dbReference>
<dbReference type="PANTHER" id="PTHR43105:SF2">
    <property type="entry name" value="RESPIRATORY NITRATE REDUCTASE 2 ALPHA CHAIN"/>
    <property type="match status" value="1"/>
</dbReference>
<dbReference type="OrthoDB" id="9759518at2"/>
<dbReference type="InterPro" id="IPR050123">
    <property type="entry name" value="Prok_molybdopt-oxidoreductase"/>
</dbReference>
<evidence type="ECO:0000313" key="20">
    <source>
        <dbReference type="EMBL" id="AHY45856.1"/>
    </source>
</evidence>
<dbReference type="SUPFAM" id="SSF53706">
    <property type="entry name" value="Formate dehydrogenase/DMSO reductase, domains 1-3"/>
    <property type="match status" value="1"/>
</dbReference>
<evidence type="ECO:0000256" key="17">
    <source>
        <dbReference type="ARBA" id="ARBA00048294"/>
    </source>
</evidence>
<dbReference type="GO" id="GO:0160182">
    <property type="term" value="F:nitrate reductase (quinone) activity"/>
    <property type="evidence" value="ECO:0007669"/>
    <property type="project" value="UniProtKB-EC"/>
</dbReference>
<dbReference type="RefSeq" id="WP_038680569.1">
    <property type="nucleotide sequence ID" value="NZ_CP007514.1"/>
</dbReference>
<evidence type="ECO:0000256" key="2">
    <source>
        <dbReference type="ARBA" id="ARBA00001966"/>
    </source>
</evidence>
<dbReference type="EMBL" id="CP007514">
    <property type="protein sequence ID" value="AHY45856.1"/>
    <property type="molecule type" value="Genomic_DNA"/>
</dbReference>
<reference evidence="20 22" key="1">
    <citation type="submission" date="2014-03" db="EMBL/GenBank/DDBJ databases">
        <title>Complete genome sequence of the Radio-Resistant Rubrobacter radiotolerans RSPS-4.</title>
        <authorList>
            <person name="Egas C.C."/>
            <person name="Barroso C.C."/>
            <person name="Froufe H.J.C."/>
            <person name="Pacheco J.J."/>
            <person name="Albuquerque L.L."/>
            <person name="da Costa M.M.S."/>
        </authorList>
    </citation>
    <scope>NUCLEOTIDE SEQUENCE [LARGE SCALE GENOMIC DNA]</scope>
    <source>
        <strain evidence="20 22">RSPS-4</strain>
    </source>
</reference>
<dbReference type="CDD" id="cd02776">
    <property type="entry name" value="MopB_CT_Nitrate-R-NarG-like"/>
    <property type="match status" value="1"/>
</dbReference>
<dbReference type="STRING" id="42256.RradSPS_0573"/>
<dbReference type="InterPro" id="IPR006657">
    <property type="entry name" value="MoPterin_dinucl-bd_dom"/>
</dbReference>
<dbReference type="Proteomes" id="UP000025229">
    <property type="component" value="Chromosome"/>
</dbReference>
<proteinExistence type="inferred from homology"/>
<evidence type="ECO:0000256" key="8">
    <source>
        <dbReference type="ARBA" id="ARBA00022485"/>
    </source>
</evidence>
<evidence type="ECO:0000256" key="4">
    <source>
        <dbReference type="ARBA" id="ARBA00010312"/>
    </source>
</evidence>
<dbReference type="SUPFAM" id="SSF50692">
    <property type="entry name" value="ADC-like"/>
    <property type="match status" value="1"/>
</dbReference>
<comment type="subcellular location">
    <subcellularLocation>
        <location evidence="3">Cell membrane</location>
        <topology evidence="3">Peripheral membrane protein</topology>
    </subcellularLocation>
</comment>
<evidence type="ECO:0000256" key="12">
    <source>
        <dbReference type="ARBA" id="ARBA00023002"/>
    </source>
</evidence>
<dbReference type="InterPro" id="IPR027467">
    <property type="entry name" value="MopterinOxRdtase_cofactor_BS"/>
</dbReference>
<dbReference type="KEGG" id="rrd:RradSPS_0573"/>
<organism evidence="20 22">
    <name type="scientific">Rubrobacter radiotolerans</name>
    <name type="common">Arthrobacter radiotolerans</name>
    <dbReference type="NCBI Taxonomy" id="42256"/>
    <lineage>
        <taxon>Bacteria</taxon>
        <taxon>Bacillati</taxon>
        <taxon>Actinomycetota</taxon>
        <taxon>Rubrobacteria</taxon>
        <taxon>Rubrobacterales</taxon>
        <taxon>Rubrobacteraceae</taxon>
        <taxon>Rubrobacter</taxon>
    </lineage>
</organism>
<dbReference type="InterPro" id="IPR028189">
    <property type="entry name" value="Nitr_red_alph_N"/>
</dbReference>
<evidence type="ECO:0000313" key="22">
    <source>
        <dbReference type="Proteomes" id="UP000025229"/>
    </source>
</evidence>
<dbReference type="HOGENOM" id="CLU_000422_14_1_11"/>
<evidence type="ECO:0000256" key="14">
    <source>
        <dbReference type="ARBA" id="ARBA00023014"/>
    </source>
</evidence>
<protein>
    <recommendedName>
        <fullName evidence="18">Nitrate reductase alpha subunit</fullName>
        <ecNumber evidence="5">1.7.5.1</ecNumber>
    </recommendedName>
</protein>
<evidence type="ECO:0000256" key="5">
    <source>
        <dbReference type="ARBA" id="ARBA00012500"/>
    </source>
</evidence>
<keyword evidence="8" id="KW-0004">4Fe-4S</keyword>
<evidence type="ECO:0000256" key="10">
    <source>
        <dbReference type="ARBA" id="ARBA00022723"/>
    </source>
</evidence>
<dbReference type="PATRIC" id="fig|42256.3.peg.582"/>
<keyword evidence="14" id="KW-0411">Iron-sulfur</keyword>
<dbReference type="Gene3D" id="4.10.1200.10">
    <property type="entry name" value="nitrate reductase tail"/>
    <property type="match status" value="1"/>
</dbReference>
<dbReference type="Gene3D" id="3.40.50.12440">
    <property type="match status" value="1"/>
</dbReference>
<dbReference type="SMART" id="SM00926">
    <property type="entry name" value="Molybdop_Fe4S4"/>
    <property type="match status" value="1"/>
</dbReference>
<dbReference type="GO" id="GO:0005886">
    <property type="term" value="C:plasma membrane"/>
    <property type="evidence" value="ECO:0007669"/>
    <property type="project" value="UniProtKB-SubCell"/>
</dbReference>
<comment type="cofactor">
    <cofactor evidence="2">
        <name>[4Fe-4S] cluster</name>
        <dbReference type="ChEBI" id="CHEBI:49883"/>
    </cofactor>
</comment>
<keyword evidence="6" id="KW-0813">Transport</keyword>
<dbReference type="CDD" id="cd02750">
    <property type="entry name" value="MopB_Nitrate-R-NarG-like"/>
    <property type="match status" value="1"/>
</dbReference>
<comment type="cofactor">
    <cofactor evidence="1">
        <name>Mo-bis(molybdopterin guanine dinucleotide)</name>
        <dbReference type="ChEBI" id="CHEBI:60539"/>
    </cofactor>
</comment>
<evidence type="ECO:0000256" key="16">
    <source>
        <dbReference type="ARBA" id="ARBA00023136"/>
    </source>
</evidence>
<dbReference type="eggNOG" id="COG5013">
    <property type="taxonomic scope" value="Bacteria"/>
</dbReference>
<dbReference type="GO" id="GO:0042128">
    <property type="term" value="P:nitrate assimilation"/>
    <property type="evidence" value="ECO:0007669"/>
    <property type="project" value="UniProtKB-KW"/>
</dbReference>
<dbReference type="EC" id="1.7.5.1" evidence="5"/>
<dbReference type="GO" id="GO:0051539">
    <property type="term" value="F:4 iron, 4 sulfur cluster binding"/>
    <property type="evidence" value="ECO:0007669"/>
    <property type="project" value="UniProtKB-KW"/>
</dbReference>
<evidence type="ECO:0000259" key="19">
    <source>
        <dbReference type="PROSITE" id="PS51669"/>
    </source>
</evidence>
<evidence type="ECO:0000256" key="11">
    <source>
        <dbReference type="ARBA" id="ARBA00022982"/>
    </source>
</evidence>
<evidence type="ECO:0000256" key="9">
    <source>
        <dbReference type="ARBA" id="ARBA00022505"/>
    </source>
</evidence>
<feature type="domain" description="4Fe-4S Mo/W bis-MGD-type" evidence="19">
    <location>
        <begin position="46"/>
        <end position="110"/>
    </location>
</feature>
<comment type="similarity">
    <text evidence="4">Belongs to the prokaryotic molybdopterin-containing oxidoreductase family.</text>
</comment>
<dbReference type="GO" id="GO:0046872">
    <property type="term" value="F:metal ion binding"/>
    <property type="evidence" value="ECO:0007669"/>
    <property type="project" value="UniProtKB-KW"/>
</dbReference>
<dbReference type="PROSITE" id="PS00551">
    <property type="entry name" value="MOLYBDOPTERIN_PROK_1"/>
    <property type="match status" value="1"/>
</dbReference>
<comment type="catalytic activity">
    <reaction evidence="17">
        <text>nitrate + a quinol = a quinone + nitrite + H2O</text>
        <dbReference type="Rhea" id="RHEA:56144"/>
        <dbReference type="ChEBI" id="CHEBI:15377"/>
        <dbReference type="ChEBI" id="CHEBI:16301"/>
        <dbReference type="ChEBI" id="CHEBI:17632"/>
        <dbReference type="ChEBI" id="CHEBI:24646"/>
        <dbReference type="ChEBI" id="CHEBI:132124"/>
        <dbReference type="EC" id="1.7.5.1"/>
    </reaction>
</comment>
<keyword evidence="22" id="KW-1185">Reference proteome</keyword>
<keyword evidence="7" id="KW-1003">Cell membrane</keyword>
<keyword evidence="12" id="KW-0560">Oxidoreductase</keyword>
<keyword evidence="13" id="KW-0408">Iron</keyword>
<keyword evidence="11" id="KW-0249">Electron transport</keyword>
<gene>
    <name evidence="20" type="ORF">RradSPS_0573</name>
    <name evidence="21" type="ORF">SIL72_04420</name>
</gene>
<dbReference type="Proteomes" id="UP001281130">
    <property type="component" value="Unassembled WGS sequence"/>
</dbReference>
<evidence type="ECO:0000313" key="21">
    <source>
        <dbReference type="EMBL" id="MDX5893270.1"/>
    </source>
</evidence>
<accession>A0A023X0W0</accession>
<dbReference type="InterPro" id="IPR037943">
    <property type="entry name" value="MopB_CT_Nitrate-R-NarG-like"/>
</dbReference>
<evidence type="ECO:0000256" key="6">
    <source>
        <dbReference type="ARBA" id="ARBA00022448"/>
    </source>
</evidence>
<dbReference type="Pfam" id="PF01568">
    <property type="entry name" value="Molydop_binding"/>
    <property type="match status" value="1"/>
</dbReference>
<evidence type="ECO:0000256" key="18">
    <source>
        <dbReference type="ARBA" id="ARBA00069751"/>
    </source>
</evidence>
<dbReference type="InterPro" id="IPR006656">
    <property type="entry name" value="Mopterin_OxRdtase"/>
</dbReference>